<dbReference type="PANTHER" id="PTHR30562">
    <property type="entry name" value="UVRC/OXIDOREDUCTASE"/>
    <property type="match status" value="1"/>
</dbReference>
<dbReference type="Pfam" id="PF08459">
    <property type="entry name" value="UvrC_RNaseH_dom"/>
    <property type="match status" value="1"/>
</dbReference>
<evidence type="ECO:0000256" key="10">
    <source>
        <dbReference type="ARBA" id="ARBA00042732"/>
    </source>
</evidence>
<protein>
    <recommendedName>
        <fullName evidence="8">Excinuclease cho</fullName>
    </recommendedName>
    <alternativeName>
        <fullName evidence="10">Endonuclease cho</fullName>
    </alternativeName>
    <alternativeName>
        <fullName evidence="9">UvrC homolog protein</fullName>
    </alternativeName>
</protein>
<keyword evidence="7" id="KW-0742">SOS response</keyword>
<dbReference type="Gene3D" id="1.10.150.20">
    <property type="entry name" value="5' to 3' exonuclease, C-terminal subdomain"/>
    <property type="match status" value="1"/>
</dbReference>
<gene>
    <name evidence="13" type="primary">uvrC</name>
    <name evidence="13" type="ORF">NPA09_00880</name>
</gene>
<dbReference type="PROSITE" id="PS50164">
    <property type="entry name" value="GIY_YIG"/>
    <property type="match status" value="1"/>
</dbReference>
<dbReference type="InterPro" id="IPR000305">
    <property type="entry name" value="GIY-YIG_endonuc"/>
</dbReference>
<evidence type="ECO:0000256" key="4">
    <source>
        <dbReference type="ARBA" id="ARBA00022801"/>
    </source>
</evidence>
<feature type="domain" description="GIY-YIG" evidence="11">
    <location>
        <begin position="17"/>
        <end position="95"/>
    </location>
</feature>
<keyword evidence="4" id="KW-0378">Hydrolase</keyword>
<accession>A0ABY5J1I4</accession>
<dbReference type="SMART" id="SM00465">
    <property type="entry name" value="GIYc"/>
    <property type="match status" value="1"/>
</dbReference>
<dbReference type="InterPro" id="IPR047296">
    <property type="entry name" value="GIY-YIG_UvrC_Cho"/>
</dbReference>
<dbReference type="InterPro" id="IPR010994">
    <property type="entry name" value="RuvA_2-like"/>
</dbReference>
<dbReference type="InterPro" id="IPR050066">
    <property type="entry name" value="UvrABC_protein_C"/>
</dbReference>
<dbReference type="Gene3D" id="3.40.1440.10">
    <property type="entry name" value="GIY-YIG endonuclease"/>
    <property type="match status" value="1"/>
</dbReference>
<dbReference type="CDD" id="cd10434">
    <property type="entry name" value="GIY-YIG_UvrC_Cho"/>
    <property type="match status" value="1"/>
</dbReference>
<dbReference type="PROSITE" id="PS50165">
    <property type="entry name" value="UVRC"/>
    <property type="match status" value="1"/>
</dbReference>
<dbReference type="NCBIfam" id="TIGR00194">
    <property type="entry name" value="uvrC"/>
    <property type="match status" value="1"/>
</dbReference>
<evidence type="ECO:0000313" key="14">
    <source>
        <dbReference type="Proteomes" id="UP001059576"/>
    </source>
</evidence>
<evidence type="ECO:0000259" key="12">
    <source>
        <dbReference type="PROSITE" id="PS50165"/>
    </source>
</evidence>
<keyword evidence="2" id="KW-0227">DNA damage</keyword>
<evidence type="ECO:0000256" key="8">
    <source>
        <dbReference type="ARBA" id="ARBA00040756"/>
    </source>
</evidence>
<dbReference type="InterPro" id="IPR001162">
    <property type="entry name" value="UvrC_RNase_H_dom"/>
</dbReference>
<keyword evidence="14" id="KW-1185">Reference proteome</keyword>
<dbReference type="PANTHER" id="PTHR30562:SF10">
    <property type="entry name" value="EXCINUCLEASE CHO"/>
    <property type="match status" value="1"/>
</dbReference>
<reference evidence="13" key="1">
    <citation type="submission" date="2022-07" db="EMBL/GenBank/DDBJ databases">
        <title>Complete genome of Mycoplasma equigenitalium type strain T37.</title>
        <authorList>
            <person name="Spergser J."/>
        </authorList>
    </citation>
    <scope>NUCLEOTIDE SEQUENCE</scope>
    <source>
        <strain evidence="13">T37</strain>
    </source>
</reference>
<evidence type="ECO:0000256" key="1">
    <source>
        <dbReference type="ARBA" id="ARBA00022490"/>
    </source>
</evidence>
<keyword evidence="5" id="KW-0267">Excision nuclease</keyword>
<dbReference type="InterPro" id="IPR004791">
    <property type="entry name" value="UvrC"/>
</dbReference>
<dbReference type="RefSeq" id="WP_129722239.1">
    <property type="nucleotide sequence ID" value="NZ_CP101808.1"/>
</dbReference>
<organism evidence="13 14">
    <name type="scientific">Mycoplasmopsis equigenitalium</name>
    <dbReference type="NCBI Taxonomy" id="114883"/>
    <lineage>
        <taxon>Bacteria</taxon>
        <taxon>Bacillati</taxon>
        <taxon>Mycoplasmatota</taxon>
        <taxon>Mycoplasmoidales</taxon>
        <taxon>Metamycoplasmataceae</taxon>
        <taxon>Mycoplasmopsis</taxon>
    </lineage>
</organism>
<dbReference type="Pfam" id="PF01541">
    <property type="entry name" value="GIY-YIG"/>
    <property type="match status" value="1"/>
</dbReference>
<dbReference type="Gene3D" id="3.30.420.340">
    <property type="entry name" value="UvrC, RNAse H endonuclease domain"/>
    <property type="match status" value="1"/>
</dbReference>
<evidence type="ECO:0000256" key="5">
    <source>
        <dbReference type="ARBA" id="ARBA00022881"/>
    </source>
</evidence>
<keyword evidence="6" id="KW-0234">DNA repair</keyword>
<sequence>MKTESPFDINLLTNVPAAPGIYLWKNKFDEVIYVGKAINLKKRMMQYFKGSINSYKTTSMLKHIYGFEFIISKNEKDALLLEQSYIKKLRPKYNILLMDDRSYPYLKIKQKDNGLSFTKIYTPTKDDETTIIVGPFVPSFGASKLGKILESIVCTENGLFIKRKDNEFWKTKFEQAKNILKNIKTFKNELVAKEETYATKYMFEESNRIKKVLNAISDFESKQFFILNKVDNFDAFCFKQNNDKFYVQGIFYRNGLQVGQIFENGNSSADLKTATESFLKHFYTRYLLPKYVVLNEDFQNPNLDIMDTKFLFPQKGELKAVMNYLEDSIKINIETYLQSENEIRNSLTDIANDLNIEKLANFVILDISHTGQENKIGAVNFYLNGKEYKPLHRYYKLSSNSTDDFTLMRKTINNIIEYKMLKNIEIDVIFVDGGKPQITAIKDILKTNNIDINVVGLVKNDAHMTSHIIFNNKEIYLTNQSSLDYLRRIQEQVDARAKIKLNKANHKLIMTDSLKEIPNINEQKIKQLLNYFKSYENIKNASLKELEETLSKKDAKNVYEHFLFKK</sequence>
<evidence type="ECO:0000256" key="9">
    <source>
        <dbReference type="ARBA" id="ARBA00042138"/>
    </source>
</evidence>
<keyword evidence="1" id="KW-0963">Cytoplasm</keyword>
<feature type="domain" description="UvrC family homology region profile" evidence="12">
    <location>
        <begin position="247"/>
        <end position="445"/>
    </location>
</feature>
<evidence type="ECO:0000256" key="7">
    <source>
        <dbReference type="ARBA" id="ARBA00023236"/>
    </source>
</evidence>
<dbReference type="EMBL" id="CP101808">
    <property type="protein sequence ID" value="UUD37115.1"/>
    <property type="molecule type" value="Genomic_DNA"/>
</dbReference>
<dbReference type="InterPro" id="IPR038476">
    <property type="entry name" value="UvrC_RNase_H_dom_sf"/>
</dbReference>
<evidence type="ECO:0000259" key="11">
    <source>
        <dbReference type="PROSITE" id="PS50164"/>
    </source>
</evidence>
<evidence type="ECO:0000256" key="3">
    <source>
        <dbReference type="ARBA" id="ARBA00022769"/>
    </source>
</evidence>
<keyword evidence="3" id="KW-0228">DNA excision</keyword>
<evidence type="ECO:0000256" key="2">
    <source>
        <dbReference type="ARBA" id="ARBA00022763"/>
    </source>
</evidence>
<proteinExistence type="predicted"/>
<evidence type="ECO:0000313" key="13">
    <source>
        <dbReference type="EMBL" id="UUD37115.1"/>
    </source>
</evidence>
<evidence type="ECO:0000256" key="6">
    <source>
        <dbReference type="ARBA" id="ARBA00023204"/>
    </source>
</evidence>
<dbReference type="SUPFAM" id="SSF82771">
    <property type="entry name" value="GIY-YIG endonuclease"/>
    <property type="match status" value="1"/>
</dbReference>
<name>A0ABY5J1I4_9BACT</name>
<dbReference type="SUPFAM" id="SSF47781">
    <property type="entry name" value="RuvA domain 2-like"/>
    <property type="match status" value="1"/>
</dbReference>
<dbReference type="InterPro" id="IPR035901">
    <property type="entry name" value="GIY-YIG_endonuc_sf"/>
</dbReference>
<dbReference type="Proteomes" id="UP001059576">
    <property type="component" value="Chromosome"/>
</dbReference>